<dbReference type="GO" id="GO:0004672">
    <property type="term" value="F:protein kinase activity"/>
    <property type="evidence" value="ECO:0007669"/>
    <property type="project" value="InterPro"/>
</dbReference>
<dbReference type="Proteomes" id="UP001244011">
    <property type="component" value="Unassembled WGS sequence"/>
</dbReference>
<evidence type="ECO:0000259" key="1">
    <source>
        <dbReference type="PROSITE" id="PS50011"/>
    </source>
</evidence>
<dbReference type="RefSeq" id="XP_060288462.1">
    <property type="nucleotide sequence ID" value="XM_060432620.1"/>
</dbReference>
<gene>
    <name evidence="2" type="ORF">QBC33DRAFT_614884</name>
</gene>
<feature type="domain" description="Protein kinase" evidence="1">
    <location>
        <begin position="1"/>
        <end position="363"/>
    </location>
</feature>
<organism evidence="2 3">
    <name type="scientific">Phialemonium atrogriseum</name>
    <dbReference type="NCBI Taxonomy" id="1093897"/>
    <lineage>
        <taxon>Eukaryota</taxon>
        <taxon>Fungi</taxon>
        <taxon>Dikarya</taxon>
        <taxon>Ascomycota</taxon>
        <taxon>Pezizomycotina</taxon>
        <taxon>Sordariomycetes</taxon>
        <taxon>Sordariomycetidae</taxon>
        <taxon>Cephalothecales</taxon>
        <taxon>Cephalothecaceae</taxon>
        <taxon>Phialemonium</taxon>
    </lineage>
</organism>
<dbReference type="AlphaFoldDB" id="A0AAJ0CBM6"/>
<dbReference type="GeneID" id="85315807"/>
<evidence type="ECO:0000313" key="3">
    <source>
        <dbReference type="Proteomes" id="UP001244011"/>
    </source>
</evidence>
<dbReference type="PANTHER" id="PTHR21310">
    <property type="entry name" value="AMINOGLYCOSIDE PHOSPHOTRANSFERASE-RELATED-RELATED"/>
    <property type="match status" value="1"/>
</dbReference>
<dbReference type="InterPro" id="IPR000719">
    <property type="entry name" value="Prot_kinase_dom"/>
</dbReference>
<dbReference type="EMBL" id="MU838997">
    <property type="protein sequence ID" value="KAK1772249.1"/>
    <property type="molecule type" value="Genomic_DNA"/>
</dbReference>
<reference evidence="2" key="1">
    <citation type="submission" date="2023-06" db="EMBL/GenBank/DDBJ databases">
        <title>Genome-scale phylogeny and comparative genomics of the fungal order Sordariales.</title>
        <authorList>
            <consortium name="Lawrence Berkeley National Laboratory"/>
            <person name="Hensen N."/>
            <person name="Bonometti L."/>
            <person name="Westerberg I."/>
            <person name="Brannstrom I.O."/>
            <person name="Guillou S."/>
            <person name="Cros-Aarteil S."/>
            <person name="Calhoun S."/>
            <person name="Haridas S."/>
            <person name="Kuo A."/>
            <person name="Mondo S."/>
            <person name="Pangilinan J."/>
            <person name="Riley R."/>
            <person name="Labutti K."/>
            <person name="Andreopoulos B."/>
            <person name="Lipzen A."/>
            <person name="Chen C."/>
            <person name="Yanf M."/>
            <person name="Daum C."/>
            <person name="Ng V."/>
            <person name="Clum A."/>
            <person name="Steindorff A."/>
            <person name="Ohm R."/>
            <person name="Martin F."/>
            <person name="Silar P."/>
            <person name="Natvig D."/>
            <person name="Lalanne C."/>
            <person name="Gautier V."/>
            <person name="Ament-Velasquez S.L."/>
            <person name="Kruys A."/>
            <person name="Hutchinson M.I."/>
            <person name="Powell A.J."/>
            <person name="Barry K."/>
            <person name="Miller A.N."/>
            <person name="Grigoriev I.V."/>
            <person name="Debuchy R."/>
            <person name="Gladieux P."/>
            <person name="Thoren M.H."/>
            <person name="Johannesson H."/>
        </authorList>
    </citation>
    <scope>NUCLEOTIDE SEQUENCE</scope>
    <source>
        <strain evidence="2">8032-3</strain>
    </source>
</reference>
<name>A0AAJ0CBM6_9PEZI</name>
<dbReference type="InterPro" id="IPR051678">
    <property type="entry name" value="AGP_Transferase"/>
</dbReference>
<proteinExistence type="predicted"/>
<dbReference type="Pfam" id="PF01636">
    <property type="entry name" value="APH"/>
    <property type="match status" value="1"/>
</dbReference>
<protein>
    <submittedName>
        <fullName evidence="2">Kinase-like domain-containing protein</fullName>
    </submittedName>
</protein>
<dbReference type="Gene3D" id="3.90.1200.10">
    <property type="match status" value="1"/>
</dbReference>
<keyword evidence="3" id="KW-1185">Reference proteome</keyword>
<comment type="caution">
    <text evidence="2">The sequence shown here is derived from an EMBL/GenBank/DDBJ whole genome shotgun (WGS) entry which is preliminary data.</text>
</comment>
<evidence type="ECO:0000313" key="2">
    <source>
        <dbReference type="EMBL" id="KAK1772249.1"/>
    </source>
</evidence>
<dbReference type="PANTHER" id="PTHR21310:SF39">
    <property type="entry name" value="AMINOGLYCOSIDE PHOSPHOTRANSFERASE DOMAIN-CONTAINING PROTEIN"/>
    <property type="match status" value="1"/>
</dbReference>
<dbReference type="PROSITE" id="PS50011">
    <property type="entry name" value="PROTEIN_KINASE_DOM"/>
    <property type="match status" value="1"/>
</dbReference>
<keyword evidence="2" id="KW-0808">Transferase</keyword>
<dbReference type="InterPro" id="IPR002575">
    <property type="entry name" value="Aminoglycoside_PTrfase"/>
</dbReference>
<dbReference type="SUPFAM" id="SSF56112">
    <property type="entry name" value="Protein kinase-like (PK-like)"/>
    <property type="match status" value="1"/>
</dbReference>
<sequence length="363" mass="40529">MGFQSLIEMYPKARDDRLSFPLDQPDLPLVSDQELARLFSTAPKLHEYGGVDVVRLSKSLVIKGGEDVALVESQNMIFAAESLHLPVPKVHRTFAADIPGISDGLPVKGHFIVMDYVPGPTVEECWDFLDVSQRQLVASQVAAMIETMQSTPLKLPPGPMGGAEGQKFEGPWFTDYGAGPFATLQDLEDWCNHKIDVCIRFKQLHRRAPRFRFQRVVLTHQDIAPRNLILDAQGKVWIIDWGVAGVYPPGFEQATLQAQSSWNGEFAEMVLARLSDRQERVQILAILHATDMGAARNVEGRGDPSETENPSISHLNVLVAPEATFRAEWSSNIDCVVLAEVQEVLLTLRDGYRPRFREIGAYR</sequence>
<keyword evidence="2" id="KW-0418">Kinase</keyword>
<dbReference type="GO" id="GO:0005524">
    <property type="term" value="F:ATP binding"/>
    <property type="evidence" value="ECO:0007669"/>
    <property type="project" value="InterPro"/>
</dbReference>
<dbReference type="InterPro" id="IPR011009">
    <property type="entry name" value="Kinase-like_dom_sf"/>
</dbReference>
<accession>A0AAJ0CBM6</accession>